<proteinExistence type="inferred from homology"/>
<keyword evidence="3 7" id="KW-0732">Signal</keyword>
<organism evidence="9 10">
    <name type="scientific">Trichodelitschia bisporula</name>
    <dbReference type="NCBI Taxonomy" id="703511"/>
    <lineage>
        <taxon>Eukaryota</taxon>
        <taxon>Fungi</taxon>
        <taxon>Dikarya</taxon>
        <taxon>Ascomycota</taxon>
        <taxon>Pezizomycotina</taxon>
        <taxon>Dothideomycetes</taxon>
        <taxon>Dothideomycetes incertae sedis</taxon>
        <taxon>Phaeotrichales</taxon>
        <taxon>Phaeotrichaceae</taxon>
        <taxon>Trichodelitschia</taxon>
    </lineage>
</organism>
<sequence length="407" mass="44498">MRPSLPLLLASSAAALPWGGPHHHQTPMRVELGPRPYYLVDNMDAGPLKDQLAACSEGPFHRSDFVFAHRGAPLQFPEHTREGYAAAARMGAGVIECDVTFTADKQLVCRHSMCDLHSTTDILTRPELAKKCTQGFTPADNQRGIPASANCCTADITLAEFESLCAKMDGVNLNATTLTEYLDGTPRFRTDLYATCGTLMTHKAYIAMVDDLGLKFTSEAKLPAVPMPFNGYTQEQFLSDIIADYKAAGIDASRVWPQSFQFEDIAYWIKTAPDFAEQALFLDPRVSTQEGYINATASLPGLAAQGLKIVAPGFWALTQLDANKKIVPSAYAVAARKAGLDIVTWSFDRSGWLNKGGDSFYQPIHEVINNDGDMYTVLDVLVKQVGIKGLFTDWAATVVYYANCFGL</sequence>
<dbReference type="AlphaFoldDB" id="A0A6G1HWW7"/>
<evidence type="ECO:0000256" key="4">
    <source>
        <dbReference type="ARBA" id="ARBA00022798"/>
    </source>
</evidence>
<dbReference type="PANTHER" id="PTHR43620">
    <property type="entry name" value="GLYCEROPHOSPHORYL DIESTER PHOSPHODIESTERASE"/>
    <property type="match status" value="1"/>
</dbReference>
<dbReference type="Pfam" id="PF03009">
    <property type="entry name" value="GDPD"/>
    <property type="match status" value="1"/>
</dbReference>
<evidence type="ECO:0000256" key="6">
    <source>
        <dbReference type="ARBA" id="ARBA00047512"/>
    </source>
</evidence>
<gene>
    <name evidence="9" type="ORF">EJ06DRAFT_530513</name>
</gene>
<evidence type="ECO:0000259" key="8">
    <source>
        <dbReference type="PROSITE" id="PS51704"/>
    </source>
</evidence>
<keyword evidence="4" id="KW-0319">Glycerol metabolism</keyword>
<evidence type="ECO:0000313" key="10">
    <source>
        <dbReference type="Proteomes" id="UP000799640"/>
    </source>
</evidence>
<name>A0A6G1HWW7_9PEZI</name>
<feature type="chain" id="PRO_5026228186" description="glycerophosphodiester phosphodiesterase" evidence="7">
    <location>
        <begin position="16"/>
        <end position="407"/>
    </location>
</feature>
<dbReference type="InterPro" id="IPR030395">
    <property type="entry name" value="GP_PDE_dom"/>
</dbReference>
<dbReference type="EMBL" id="ML996695">
    <property type="protein sequence ID" value="KAF2400548.1"/>
    <property type="molecule type" value="Genomic_DNA"/>
</dbReference>
<dbReference type="SUPFAM" id="SSF51695">
    <property type="entry name" value="PLC-like phosphodiesterases"/>
    <property type="match status" value="1"/>
</dbReference>
<dbReference type="OrthoDB" id="1058301at2759"/>
<dbReference type="EC" id="3.1.4.46" evidence="2"/>
<accession>A0A6G1HWW7</accession>
<comment type="similarity">
    <text evidence="1">Belongs to the glycerophosphoryl diester phosphodiesterase family.</text>
</comment>
<evidence type="ECO:0000313" key="9">
    <source>
        <dbReference type="EMBL" id="KAF2400548.1"/>
    </source>
</evidence>
<protein>
    <recommendedName>
        <fullName evidence="2">glycerophosphodiester phosphodiesterase</fullName>
        <ecNumber evidence="2">3.1.4.46</ecNumber>
    </recommendedName>
</protein>
<feature type="domain" description="GP-PDE" evidence="8">
    <location>
        <begin position="64"/>
        <end position="385"/>
    </location>
</feature>
<evidence type="ECO:0000256" key="5">
    <source>
        <dbReference type="ARBA" id="ARBA00022801"/>
    </source>
</evidence>
<comment type="catalytic activity">
    <reaction evidence="6">
        <text>a sn-glycero-3-phosphodiester + H2O = an alcohol + sn-glycerol 3-phosphate + H(+)</text>
        <dbReference type="Rhea" id="RHEA:12969"/>
        <dbReference type="ChEBI" id="CHEBI:15377"/>
        <dbReference type="ChEBI" id="CHEBI:15378"/>
        <dbReference type="ChEBI" id="CHEBI:30879"/>
        <dbReference type="ChEBI" id="CHEBI:57597"/>
        <dbReference type="ChEBI" id="CHEBI:83408"/>
        <dbReference type="EC" id="3.1.4.46"/>
    </reaction>
</comment>
<evidence type="ECO:0000256" key="3">
    <source>
        <dbReference type="ARBA" id="ARBA00022729"/>
    </source>
</evidence>
<evidence type="ECO:0000256" key="7">
    <source>
        <dbReference type="SAM" id="SignalP"/>
    </source>
</evidence>
<dbReference type="GO" id="GO:0006629">
    <property type="term" value="P:lipid metabolic process"/>
    <property type="evidence" value="ECO:0007669"/>
    <property type="project" value="InterPro"/>
</dbReference>
<evidence type="ECO:0000256" key="2">
    <source>
        <dbReference type="ARBA" id="ARBA00012247"/>
    </source>
</evidence>
<keyword evidence="10" id="KW-1185">Reference proteome</keyword>
<dbReference type="GO" id="GO:0006071">
    <property type="term" value="P:glycerol metabolic process"/>
    <property type="evidence" value="ECO:0007669"/>
    <property type="project" value="UniProtKB-KW"/>
</dbReference>
<dbReference type="Proteomes" id="UP000799640">
    <property type="component" value="Unassembled WGS sequence"/>
</dbReference>
<dbReference type="PANTHER" id="PTHR43620:SF7">
    <property type="entry name" value="GLYCEROPHOSPHODIESTER PHOSPHODIESTERASE GDPD5-RELATED"/>
    <property type="match status" value="1"/>
</dbReference>
<reference evidence="9" key="1">
    <citation type="journal article" date="2020" name="Stud. Mycol.">
        <title>101 Dothideomycetes genomes: a test case for predicting lifestyles and emergence of pathogens.</title>
        <authorList>
            <person name="Haridas S."/>
            <person name="Albert R."/>
            <person name="Binder M."/>
            <person name="Bloem J."/>
            <person name="Labutti K."/>
            <person name="Salamov A."/>
            <person name="Andreopoulos B."/>
            <person name="Baker S."/>
            <person name="Barry K."/>
            <person name="Bills G."/>
            <person name="Bluhm B."/>
            <person name="Cannon C."/>
            <person name="Castanera R."/>
            <person name="Culley D."/>
            <person name="Daum C."/>
            <person name="Ezra D."/>
            <person name="Gonzalez J."/>
            <person name="Henrissat B."/>
            <person name="Kuo A."/>
            <person name="Liang C."/>
            <person name="Lipzen A."/>
            <person name="Lutzoni F."/>
            <person name="Magnuson J."/>
            <person name="Mondo S."/>
            <person name="Nolan M."/>
            <person name="Ohm R."/>
            <person name="Pangilinan J."/>
            <person name="Park H.-J."/>
            <person name="Ramirez L."/>
            <person name="Alfaro M."/>
            <person name="Sun H."/>
            <person name="Tritt A."/>
            <person name="Yoshinaga Y."/>
            <person name="Zwiers L.-H."/>
            <person name="Turgeon B."/>
            <person name="Goodwin S."/>
            <person name="Spatafora J."/>
            <person name="Crous P."/>
            <person name="Grigoriev I."/>
        </authorList>
    </citation>
    <scope>NUCLEOTIDE SEQUENCE</scope>
    <source>
        <strain evidence="9">CBS 262.69</strain>
    </source>
</reference>
<dbReference type="Gene3D" id="3.20.20.190">
    <property type="entry name" value="Phosphatidylinositol (PI) phosphodiesterase"/>
    <property type="match status" value="1"/>
</dbReference>
<dbReference type="GO" id="GO:0008889">
    <property type="term" value="F:glycerophosphodiester phosphodiesterase activity"/>
    <property type="evidence" value="ECO:0007669"/>
    <property type="project" value="UniProtKB-EC"/>
</dbReference>
<keyword evidence="5" id="KW-0378">Hydrolase</keyword>
<dbReference type="PROSITE" id="PS51704">
    <property type="entry name" value="GP_PDE"/>
    <property type="match status" value="1"/>
</dbReference>
<dbReference type="InterPro" id="IPR017946">
    <property type="entry name" value="PLC-like_Pdiesterase_TIM-brl"/>
</dbReference>
<evidence type="ECO:0000256" key="1">
    <source>
        <dbReference type="ARBA" id="ARBA00007277"/>
    </source>
</evidence>
<feature type="signal peptide" evidence="7">
    <location>
        <begin position="1"/>
        <end position="15"/>
    </location>
</feature>